<feature type="transmembrane region" description="Helical" evidence="2">
    <location>
        <begin position="54"/>
        <end position="80"/>
    </location>
</feature>
<organism evidence="3 4">
    <name type="scientific">Okeania hirsuta</name>
    <dbReference type="NCBI Taxonomy" id="1458930"/>
    <lineage>
        <taxon>Bacteria</taxon>
        <taxon>Bacillati</taxon>
        <taxon>Cyanobacteriota</taxon>
        <taxon>Cyanophyceae</taxon>
        <taxon>Oscillatoriophycideae</taxon>
        <taxon>Oscillatoriales</taxon>
        <taxon>Microcoleaceae</taxon>
        <taxon>Okeania</taxon>
    </lineage>
</organism>
<name>A0A3N6QP05_9CYAN</name>
<dbReference type="Proteomes" id="UP000269154">
    <property type="component" value="Unassembled WGS sequence"/>
</dbReference>
<evidence type="ECO:0000313" key="4">
    <source>
        <dbReference type="Proteomes" id="UP000269154"/>
    </source>
</evidence>
<gene>
    <name evidence="3" type="ORF">D5R40_08520</name>
</gene>
<proteinExistence type="predicted"/>
<feature type="transmembrane region" description="Helical" evidence="2">
    <location>
        <begin position="185"/>
        <end position="205"/>
    </location>
</feature>
<keyword evidence="2" id="KW-0472">Membrane</keyword>
<dbReference type="PANTHER" id="PTHR14136">
    <property type="entry name" value="BTB_POZ DOMAIN-CONTAINING PROTEIN KCTD9"/>
    <property type="match status" value="1"/>
</dbReference>
<keyword evidence="2" id="KW-0812">Transmembrane</keyword>
<evidence type="ECO:0000256" key="1">
    <source>
        <dbReference type="SAM" id="MobiDB-lite"/>
    </source>
</evidence>
<dbReference type="AlphaFoldDB" id="A0A3N6QP05"/>
<sequence>MFKDFPQQNLQGGTVKSQDNANFSHSKIQGRNFSQAMLVSGNFRYAQAGLKISWLLILGTILLFLAMLGGFICGYAGAFIGSILKWKGLTWIGPLLVLGFGLILFLGFILITIYRGIGTALWLFTIIVLTSIAMFMALPGTDDAGADARADAILLAFCIGINISGVLLEAIAIAVMRISFPNRMLLLLIQFVTLATAILGIIAATQEENKNLLYTSSVVKILAIAIPATITLLALSLFIGCRAVVGDRKYALIRNIAIILCSYGGTSFYEANLTDANFSGASLKNTNLRKAILTRTCWLNAKHLDKARVEGTYLENKIIRQLVVTGNGRDQNFDNLDLRGCNLRYADLTDASFIGTKLSEATLEGANLTRAKLVKAQLYGTNLTNAILTGACIQDWAISLDTQFEGIKCDYVYMRLETKEDRDPWRKPDNRNEIFKDGDFSSFIAPIIKTKQLYQTQNVDPREVAENYSILDIFHHEGVDPSAAAIAFQRLIEKYPESGLQVLSIEGRGNEIVHFQAQVTDDVDRSFLSQEYNEIYHQIKSGSYPDLLALLAGVAEKDKHIIELRNLLETALKQNKFYVETYQETRNIEVQKGDYRETSVNDRGSYVEGDTHHNSPE</sequence>
<evidence type="ECO:0000256" key="2">
    <source>
        <dbReference type="SAM" id="Phobius"/>
    </source>
</evidence>
<dbReference type="Pfam" id="PF00805">
    <property type="entry name" value="Pentapeptide"/>
    <property type="match status" value="2"/>
</dbReference>
<feature type="transmembrane region" description="Helical" evidence="2">
    <location>
        <begin position="217"/>
        <end position="239"/>
    </location>
</feature>
<protein>
    <submittedName>
        <fullName evidence="3">Low-complexity protein</fullName>
    </submittedName>
</protein>
<keyword evidence="2" id="KW-1133">Transmembrane helix</keyword>
<dbReference type="RefSeq" id="WP_124154490.1">
    <property type="nucleotide sequence ID" value="NZ_CAWOLW010000268.1"/>
</dbReference>
<dbReference type="InterPro" id="IPR001646">
    <property type="entry name" value="5peptide_repeat"/>
</dbReference>
<feature type="region of interest" description="Disordered" evidence="1">
    <location>
        <begin position="593"/>
        <end position="617"/>
    </location>
</feature>
<accession>A0A3N6QP05</accession>
<feature type="transmembrane region" description="Helical" evidence="2">
    <location>
        <begin position="251"/>
        <end position="269"/>
    </location>
</feature>
<keyword evidence="4" id="KW-1185">Reference proteome</keyword>
<dbReference type="InterPro" id="IPR051082">
    <property type="entry name" value="Pentapeptide-BTB/POZ_domain"/>
</dbReference>
<dbReference type="PANTHER" id="PTHR14136:SF17">
    <property type="entry name" value="BTB_POZ DOMAIN-CONTAINING PROTEIN KCTD9"/>
    <property type="match status" value="1"/>
</dbReference>
<feature type="transmembrane region" description="Helical" evidence="2">
    <location>
        <begin position="121"/>
        <end position="140"/>
    </location>
</feature>
<dbReference type="EMBL" id="RCBY01000034">
    <property type="protein sequence ID" value="RQH47534.1"/>
    <property type="molecule type" value="Genomic_DNA"/>
</dbReference>
<feature type="transmembrane region" description="Helical" evidence="2">
    <location>
        <begin position="92"/>
        <end position="114"/>
    </location>
</feature>
<dbReference type="SUPFAM" id="SSF141571">
    <property type="entry name" value="Pentapeptide repeat-like"/>
    <property type="match status" value="1"/>
</dbReference>
<evidence type="ECO:0000313" key="3">
    <source>
        <dbReference type="EMBL" id="RQH47534.1"/>
    </source>
</evidence>
<dbReference type="Gene3D" id="2.160.20.80">
    <property type="entry name" value="E3 ubiquitin-protein ligase SopA"/>
    <property type="match status" value="2"/>
</dbReference>
<reference evidence="3 4" key="1">
    <citation type="journal article" date="2018" name="ACS Chem. Biol.">
        <title>Ketoreductase domain dysfunction expands chemodiversity: malyngamide biosynthesis in the cyanobacterium Okeania hirsuta.</title>
        <authorList>
            <person name="Moss N.A."/>
            <person name="Leao T."/>
            <person name="Rankin M."/>
            <person name="McCullough T.M."/>
            <person name="Qu P."/>
            <person name="Korobeynikov A."/>
            <person name="Smith J.L."/>
            <person name="Gerwick L."/>
            <person name="Gerwick W.H."/>
        </authorList>
    </citation>
    <scope>NUCLEOTIDE SEQUENCE [LARGE SCALE GENOMIC DNA]</scope>
    <source>
        <strain evidence="3 4">PAB10Feb10-1</strain>
    </source>
</reference>
<comment type="caution">
    <text evidence="3">The sequence shown here is derived from an EMBL/GenBank/DDBJ whole genome shotgun (WGS) entry which is preliminary data.</text>
</comment>
<dbReference type="OrthoDB" id="528457at2"/>
<feature type="transmembrane region" description="Helical" evidence="2">
    <location>
        <begin position="152"/>
        <end position="173"/>
    </location>
</feature>